<keyword evidence="6" id="KW-1000">Mitochondrion outer membrane</keyword>
<comment type="caution">
    <text evidence="17">The sequence shown here is derived from an EMBL/GenBank/DDBJ whole genome shotgun (WGS) entry which is preliminary data.</text>
</comment>
<dbReference type="PANTHER" id="PTHR16056">
    <property type="entry name" value="REGULATOR OF MICROTUBULE DYNAMICS PROTEIN"/>
    <property type="match status" value="1"/>
</dbReference>
<comment type="similarity">
    <text evidence="13">Belongs to the RMDN family.</text>
</comment>
<dbReference type="SUPFAM" id="SSF48452">
    <property type="entry name" value="TPR-like"/>
    <property type="match status" value="1"/>
</dbReference>
<dbReference type="Proteomes" id="UP001482620">
    <property type="component" value="Unassembled WGS sequence"/>
</dbReference>
<evidence type="ECO:0000256" key="8">
    <source>
        <dbReference type="ARBA" id="ARBA00023054"/>
    </source>
</evidence>
<evidence type="ECO:0000256" key="4">
    <source>
        <dbReference type="ARBA" id="ARBA00022490"/>
    </source>
</evidence>
<gene>
    <name evidence="17" type="ORF">ILYODFUR_019222</name>
</gene>
<protein>
    <recommendedName>
        <fullName evidence="14">Regulator of microtubule dynamics protein 3</fullName>
    </recommendedName>
    <alternativeName>
        <fullName evidence="15">Protein FAM82A2</fullName>
    </alternativeName>
    <alternativeName>
        <fullName evidence="16">Protein FAM82C</fullName>
    </alternativeName>
</protein>
<evidence type="ECO:0000256" key="14">
    <source>
        <dbReference type="ARBA" id="ARBA00039962"/>
    </source>
</evidence>
<keyword evidence="9" id="KW-0496">Mitochondrion</keyword>
<dbReference type="InterPro" id="IPR011990">
    <property type="entry name" value="TPR-like_helical_dom_sf"/>
</dbReference>
<evidence type="ECO:0000256" key="5">
    <source>
        <dbReference type="ARBA" id="ARBA00022692"/>
    </source>
</evidence>
<keyword evidence="7" id="KW-1133">Transmembrane helix</keyword>
<name>A0ABV0SYB1_9TELE</name>
<comment type="subcellular location">
    <subcellularLocation>
        <location evidence="3">Cytoplasm</location>
        <location evidence="3">Cytoskeleton</location>
        <location evidence="3">Spindle pole</location>
    </subcellularLocation>
    <subcellularLocation>
        <location evidence="2">Mitochondrion outer membrane</location>
        <topology evidence="2">Single-pass membrane protein</topology>
    </subcellularLocation>
    <subcellularLocation>
        <location evidence="1">Nucleus</location>
    </subcellularLocation>
</comment>
<evidence type="ECO:0000256" key="15">
    <source>
        <dbReference type="ARBA" id="ARBA00041608"/>
    </source>
</evidence>
<evidence type="ECO:0000256" key="7">
    <source>
        <dbReference type="ARBA" id="ARBA00022989"/>
    </source>
</evidence>
<accession>A0ABV0SYB1</accession>
<evidence type="ECO:0000256" key="6">
    <source>
        <dbReference type="ARBA" id="ARBA00022787"/>
    </source>
</evidence>
<keyword evidence="5" id="KW-0812">Transmembrane</keyword>
<evidence type="ECO:0000256" key="9">
    <source>
        <dbReference type="ARBA" id="ARBA00023128"/>
    </source>
</evidence>
<evidence type="ECO:0000256" key="11">
    <source>
        <dbReference type="ARBA" id="ARBA00023212"/>
    </source>
</evidence>
<dbReference type="PANTHER" id="PTHR16056:SF18">
    <property type="entry name" value="REGULATOR OF MICROTUBULE DYNAMICS PROTEIN 3"/>
    <property type="match status" value="1"/>
</dbReference>
<dbReference type="Pfam" id="PF21033">
    <property type="entry name" value="RMD1-3"/>
    <property type="match status" value="1"/>
</dbReference>
<keyword evidence="12" id="KW-0539">Nucleus</keyword>
<evidence type="ECO:0000313" key="18">
    <source>
        <dbReference type="Proteomes" id="UP001482620"/>
    </source>
</evidence>
<keyword evidence="18" id="KW-1185">Reference proteome</keyword>
<evidence type="ECO:0000256" key="2">
    <source>
        <dbReference type="ARBA" id="ARBA00004572"/>
    </source>
</evidence>
<evidence type="ECO:0000313" key="17">
    <source>
        <dbReference type="EMBL" id="MEQ2225600.1"/>
    </source>
</evidence>
<dbReference type="InterPro" id="IPR049039">
    <property type="entry name" value="RMD1-3_a_helical_rpt"/>
</dbReference>
<evidence type="ECO:0000256" key="12">
    <source>
        <dbReference type="ARBA" id="ARBA00023242"/>
    </source>
</evidence>
<keyword evidence="4" id="KW-0963">Cytoplasm</keyword>
<reference evidence="17 18" key="1">
    <citation type="submission" date="2021-06" db="EMBL/GenBank/DDBJ databases">
        <authorList>
            <person name="Palmer J.M."/>
        </authorList>
    </citation>
    <scope>NUCLEOTIDE SEQUENCE [LARGE SCALE GENOMIC DNA]</scope>
    <source>
        <strain evidence="18">if_2019</strain>
        <tissue evidence="17">Muscle</tissue>
    </source>
</reference>
<organism evidence="17 18">
    <name type="scientific">Ilyodon furcidens</name>
    <name type="common">goldbreast splitfin</name>
    <dbReference type="NCBI Taxonomy" id="33524"/>
    <lineage>
        <taxon>Eukaryota</taxon>
        <taxon>Metazoa</taxon>
        <taxon>Chordata</taxon>
        <taxon>Craniata</taxon>
        <taxon>Vertebrata</taxon>
        <taxon>Euteleostomi</taxon>
        <taxon>Actinopterygii</taxon>
        <taxon>Neopterygii</taxon>
        <taxon>Teleostei</taxon>
        <taxon>Neoteleostei</taxon>
        <taxon>Acanthomorphata</taxon>
        <taxon>Ovalentaria</taxon>
        <taxon>Atherinomorphae</taxon>
        <taxon>Cyprinodontiformes</taxon>
        <taxon>Goodeidae</taxon>
        <taxon>Ilyodon</taxon>
    </lineage>
</organism>
<evidence type="ECO:0000256" key="1">
    <source>
        <dbReference type="ARBA" id="ARBA00004123"/>
    </source>
</evidence>
<keyword evidence="8" id="KW-0175">Coiled coil</keyword>
<keyword evidence="10" id="KW-0472">Membrane</keyword>
<sequence>MVLRGETHHMQMEMSHQTSVCSLMCVWLQVAMFDWLEKKAAAALYQSPPTATLNDALENFLKAEELSPGFSRTVRLYIAKCHKELGNISEATNWTKLALKIPATNDEEASELEAQLRLLTDRQTD</sequence>
<dbReference type="EMBL" id="JAHRIQ010013499">
    <property type="protein sequence ID" value="MEQ2225600.1"/>
    <property type="molecule type" value="Genomic_DNA"/>
</dbReference>
<dbReference type="Gene3D" id="1.25.40.10">
    <property type="entry name" value="Tetratricopeptide repeat domain"/>
    <property type="match status" value="1"/>
</dbReference>
<evidence type="ECO:0000256" key="10">
    <source>
        <dbReference type="ARBA" id="ARBA00023136"/>
    </source>
</evidence>
<evidence type="ECO:0000256" key="16">
    <source>
        <dbReference type="ARBA" id="ARBA00041960"/>
    </source>
</evidence>
<evidence type="ECO:0000256" key="13">
    <source>
        <dbReference type="ARBA" id="ARBA00038360"/>
    </source>
</evidence>
<proteinExistence type="inferred from homology"/>
<keyword evidence="11" id="KW-0206">Cytoskeleton</keyword>
<evidence type="ECO:0000256" key="3">
    <source>
        <dbReference type="ARBA" id="ARBA00004647"/>
    </source>
</evidence>